<evidence type="ECO:0000259" key="2">
    <source>
        <dbReference type="Pfam" id="PF11127"/>
    </source>
</evidence>
<gene>
    <name evidence="3" type="ORF">HZA61_16720</name>
</gene>
<name>A0A933W9Y5_UNCEI</name>
<keyword evidence="1" id="KW-0472">Membrane</keyword>
<feature type="transmembrane region" description="Helical" evidence="1">
    <location>
        <begin position="12"/>
        <end position="30"/>
    </location>
</feature>
<sequence length="66" mass="6992">MKANVGGVDRIFRLVVGLALIGAGIYYKAWWGAIGVVPLFTAAVNWCPLYLPLGISTCATKPAKAK</sequence>
<comment type="caution">
    <text evidence="3">The sequence shown here is derived from an EMBL/GenBank/DDBJ whole genome shotgun (WGS) entry which is preliminary data.</text>
</comment>
<dbReference type="Proteomes" id="UP000696931">
    <property type="component" value="Unassembled WGS sequence"/>
</dbReference>
<keyword evidence="1" id="KW-0812">Transmembrane</keyword>
<proteinExistence type="predicted"/>
<dbReference type="Pfam" id="PF11127">
    <property type="entry name" value="YgaP-like_TM"/>
    <property type="match status" value="1"/>
</dbReference>
<dbReference type="AlphaFoldDB" id="A0A933W9Y5"/>
<accession>A0A933W9Y5</accession>
<keyword evidence="1" id="KW-1133">Transmembrane helix</keyword>
<evidence type="ECO:0000256" key="1">
    <source>
        <dbReference type="SAM" id="Phobius"/>
    </source>
</evidence>
<organism evidence="3 4">
    <name type="scientific">Eiseniibacteriota bacterium</name>
    <dbReference type="NCBI Taxonomy" id="2212470"/>
    <lineage>
        <taxon>Bacteria</taxon>
        <taxon>Candidatus Eiseniibacteriota</taxon>
    </lineage>
</organism>
<dbReference type="EMBL" id="JACRIW010000120">
    <property type="protein sequence ID" value="MBI5171132.1"/>
    <property type="molecule type" value="Genomic_DNA"/>
</dbReference>
<feature type="domain" description="Inner membrane protein YgaP-like transmembrane" evidence="2">
    <location>
        <begin position="1"/>
        <end position="61"/>
    </location>
</feature>
<evidence type="ECO:0000313" key="4">
    <source>
        <dbReference type="Proteomes" id="UP000696931"/>
    </source>
</evidence>
<dbReference type="InterPro" id="IPR021309">
    <property type="entry name" value="YgaP-like_TM"/>
</dbReference>
<protein>
    <submittedName>
        <fullName evidence="3">DUF2892 domain-containing protein</fullName>
    </submittedName>
</protein>
<evidence type="ECO:0000313" key="3">
    <source>
        <dbReference type="EMBL" id="MBI5171132.1"/>
    </source>
</evidence>
<reference evidence="3" key="1">
    <citation type="submission" date="2020-07" db="EMBL/GenBank/DDBJ databases">
        <title>Huge and variable diversity of episymbiotic CPR bacteria and DPANN archaea in groundwater ecosystems.</title>
        <authorList>
            <person name="He C.Y."/>
            <person name="Keren R."/>
            <person name="Whittaker M."/>
            <person name="Farag I.F."/>
            <person name="Doudna J."/>
            <person name="Cate J.H.D."/>
            <person name="Banfield J.F."/>
        </authorList>
    </citation>
    <scope>NUCLEOTIDE SEQUENCE</scope>
    <source>
        <strain evidence="3">NC_groundwater_1813_Pr3_B-0.1um_71_17</strain>
    </source>
</reference>